<dbReference type="InterPro" id="IPR004210">
    <property type="entry name" value="BESS_motif"/>
</dbReference>
<dbReference type="OMA" id="QSYQLQH"/>
<dbReference type="Proteomes" id="UP000008792">
    <property type="component" value="Unassembled WGS sequence"/>
</dbReference>
<dbReference type="eggNOG" id="ENOG502T7YA">
    <property type="taxonomic scope" value="Eukaryota"/>
</dbReference>
<feature type="region of interest" description="Disordered" evidence="2">
    <location>
        <begin position="123"/>
        <end position="177"/>
    </location>
</feature>
<sequence>MSNLQLTQEKLDALRSEYRPRRPCALLKYPRPKTKPEYQSIYPWIILDETDPHFVFCAICECRLSAKRSDLGKHEGSIKHSENAQRKSVIFKAEPQVDDVKWEYNDDDMSLLPLQFATASDLCKTEADNEDDEAEEDEEEDEDAVAEADDEDAEPEADADANADTDAGPDADADADADLDSEYEPACKRRVSETDSQHSGMFENLPLQVTINETPHGQLMPATQLSTNCSPATSTPLPCRITIKKVTAPMTKVPSTGATPTIGSAEITSKATITPIATGCYTPLRQPQLQSYASRQLQSYQLQHLTSIEPAPRDSLDLFFDSICATVKGLPPKLATEGKIRVMQLIGELELRAINERDAPSATQATATPPDPASVTAAASAASSDAPGSSQQIATVASTTK</sequence>
<dbReference type="InParanoid" id="B4M6K3"/>
<dbReference type="FunCoup" id="B4M6K3">
    <property type="interactions" value="8"/>
</dbReference>
<dbReference type="Pfam" id="PF02944">
    <property type="entry name" value="BESS"/>
    <property type="match status" value="1"/>
</dbReference>
<keyword evidence="5" id="KW-1185">Reference proteome</keyword>
<protein>
    <recommendedName>
        <fullName evidence="3">BESS domain-containing protein</fullName>
    </recommendedName>
</protein>
<evidence type="ECO:0000259" key="3">
    <source>
        <dbReference type="PROSITE" id="PS51031"/>
    </source>
</evidence>
<feature type="compositionally biased region" description="Acidic residues" evidence="2">
    <location>
        <begin position="128"/>
        <end position="177"/>
    </location>
</feature>
<organism evidence="4 5">
    <name type="scientific">Drosophila virilis</name>
    <name type="common">Fruit fly</name>
    <dbReference type="NCBI Taxonomy" id="7244"/>
    <lineage>
        <taxon>Eukaryota</taxon>
        <taxon>Metazoa</taxon>
        <taxon>Ecdysozoa</taxon>
        <taxon>Arthropoda</taxon>
        <taxon>Hexapoda</taxon>
        <taxon>Insecta</taxon>
        <taxon>Pterygota</taxon>
        <taxon>Neoptera</taxon>
        <taxon>Endopterygota</taxon>
        <taxon>Diptera</taxon>
        <taxon>Brachycera</taxon>
        <taxon>Muscomorpha</taxon>
        <taxon>Ephydroidea</taxon>
        <taxon>Drosophilidae</taxon>
        <taxon>Drosophila</taxon>
    </lineage>
</organism>
<dbReference type="AlphaFoldDB" id="B4M6K3"/>
<reference evidence="4 5" key="1">
    <citation type="journal article" date="2007" name="Nature">
        <title>Evolution of genes and genomes on the Drosophila phylogeny.</title>
        <authorList>
            <consortium name="Drosophila 12 Genomes Consortium"/>
            <person name="Clark A.G."/>
            <person name="Eisen M.B."/>
            <person name="Smith D.R."/>
            <person name="Bergman C.M."/>
            <person name="Oliver B."/>
            <person name="Markow T.A."/>
            <person name="Kaufman T.C."/>
            <person name="Kellis M."/>
            <person name="Gelbart W."/>
            <person name="Iyer V.N."/>
            <person name="Pollard D.A."/>
            <person name="Sackton T.B."/>
            <person name="Larracuente A.M."/>
            <person name="Singh N.D."/>
            <person name="Abad J.P."/>
            <person name="Abt D.N."/>
            <person name="Adryan B."/>
            <person name="Aguade M."/>
            <person name="Akashi H."/>
            <person name="Anderson W.W."/>
            <person name="Aquadro C.F."/>
            <person name="Ardell D.H."/>
            <person name="Arguello R."/>
            <person name="Artieri C.G."/>
            <person name="Barbash D.A."/>
            <person name="Barker D."/>
            <person name="Barsanti P."/>
            <person name="Batterham P."/>
            <person name="Batzoglou S."/>
            <person name="Begun D."/>
            <person name="Bhutkar A."/>
            <person name="Blanco E."/>
            <person name="Bosak S.A."/>
            <person name="Bradley R.K."/>
            <person name="Brand A.D."/>
            <person name="Brent M.R."/>
            <person name="Brooks A.N."/>
            <person name="Brown R.H."/>
            <person name="Butlin R.K."/>
            <person name="Caggese C."/>
            <person name="Calvi B.R."/>
            <person name="Bernardo de Carvalho A."/>
            <person name="Caspi A."/>
            <person name="Castrezana S."/>
            <person name="Celniker S.E."/>
            <person name="Chang J.L."/>
            <person name="Chapple C."/>
            <person name="Chatterji S."/>
            <person name="Chinwalla A."/>
            <person name="Civetta A."/>
            <person name="Clifton S.W."/>
            <person name="Comeron J.M."/>
            <person name="Costello J.C."/>
            <person name="Coyne J.A."/>
            <person name="Daub J."/>
            <person name="David R.G."/>
            <person name="Delcher A.L."/>
            <person name="Delehaunty K."/>
            <person name="Do C.B."/>
            <person name="Ebling H."/>
            <person name="Edwards K."/>
            <person name="Eickbush T."/>
            <person name="Evans J.D."/>
            <person name="Filipski A."/>
            <person name="Findeiss S."/>
            <person name="Freyhult E."/>
            <person name="Fulton L."/>
            <person name="Fulton R."/>
            <person name="Garcia A.C."/>
            <person name="Gardiner A."/>
            <person name="Garfield D.A."/>
            <person name="Garvin B.E."/>
            <person name="Gibson G."/>
            <person name="Gilbert D."/>
            <person name="Gnerre S."/>
            <person name="Godfrey J."/>
            <person name="Good R."/>
            <person name="Gotea V."/>
            <person name="Gravely B."/>
            <person name="Greenberg A.J."/>
            <person name="Griffiths-Jones S."/>
            <person name="Gross S."/>
            <person name="Guigo R."/>
            <person name="Gustafson E.A."/>
            <person name="Haerty W."/>
            <person name="Hahn M.W."/>
            <person name="Halligan D.L."/>
            <person name="Halpern A.L."/>
            <person name="Halter G.M."/>
            <person name="Han M.V."/>
            <person name="Heger A."/>
            <person name="Hillier L."/>
            <person name="Hinrichs A.S."/>
            <person name="Holmes I."/>
            <person name="Hoskins R.A."/>
            <person name="Hubisz M.J."/>
            <person name="Hultmark D."/>
            <person name="Huntley M.A."/>
            <person name="Jaffe D.B."/>
            <person name="Jagadeeshan S."/>
            <person name="Jeck W.R."/>
            <person name="Johnson J."/>
            <person name="Jones C.D."/>
            <person name="Jordan W.C."/>
            <person name="Karpen G.H."/>
            <person name="Kataoka E."/>
            <person name="Keightley P.D."/>
            <person name="Kheradpour P."/>
            <person name="Kirkness E.F."/>
            <person name="Koerich L.B."/>
            <person name="Kristiansen K."/>
            <person name="Kudrna D."/>
            <person name="Kulathinal R.J."/>
            <person name="Kumar S."/>
            <person name="Kwok R."/>
            <person name="Lander E."/>
            <person name="Langley C.H."/>
            <person name="Lapoint R."/>
            <person name="Lazzaro B.P."/>
            <person name="Lee S.J."/>
            <person name="Levesque L."/>
            <person name="Li R."/>
            <person name="Lin C.F."/>
            <person name="Lin M.F."/>
            <person name="Lindblad-Toh K."/>
            <person name="Llopart A."/>
            <person name="Long M."/>
            <person name="Low L."/>
            <person name="Lozovsky E."/>
            <person name="Lu J."/>
            <person name="Luo M."/>
            <person name="Machado C.A."/>
            <person name="Makalowski W."/>
            <person name="Marzo M."/>
            <person name="Matsuda M."/>
            <person name="Matzkin L."/>
            <person name="McAllister B."/>
            <person name="McBride C.S."/>
            <person name="McKernan B."/>
            <person name="McKernan K."/>
            <person name="Mendez-Lago M."/>
            <person name="Minx P."/>
            <person name="Mollenhauer M.U."/>
            <person name="Montooth K."/>
            <person name="Mount S.M."/>
            <person name="Mu X."/>
            <person name="Myers E."/>
            <person name="Negre B."/>
            <person name="Newfeld S."/>
            <person name="Nielsen R."/>
            <person name="Noor M.A."/>
            <person name="O'Grady P."/>
            <person name="Pachter L."/>
            <person name="Papaceit M."/>
            <person name="Parisi M.J."/>
            <person name="Parisi M."/>
            <person name="Parts L."/>
            <person name="Pedersen J.S."/>
            <person name="Pesole G."/>
            <person name="Phillippy A.M."/>
            <person name="Ponting C.P."/>
            <person name="Pop M."/>
            <person name="Porcelli D."/>
            <person name="Powell J.R."/>
            <person name="Prohaska S."/>
            <person name="Pruitt K."/>
            <person name="Puig M."/>
            <person name="Quesneville H."/>
            <person name="Ram K.R."/>
            <person name="Rand D."/>
            <person name="Rasmussen M.D."/>
            <person name="Reed L.K."/>
            <person name="Reenan R."/>
            <person name="Reily A."/>
            <person name="Remington K.A."/>
            <person name="Rieger T.T."/>
            <person name="Ritchie M.G."/>
            <person name="Robin C."/>
            <person name="Rogers Y.H."/>
            <person name="Rohde C."/>
            <person name="Rozas J."/>
            <person name="Rubenfield M.J."/>
            <person name="Ruiz A."/>
            <person name="Russo S."/>
            <person name="Salzberg S.L."/>
            <person name="Sanchez-Gracia A."/>
            <person name="Saranga D.J."/>
            <person name="Sato H."/>
            <person name="Schaeffer S.W."/>
            <person name="Schatz M.C."/>
            <person name="Schlenke T."/>
            <person name="Schwartz R."/>
            <person name="Segarra C."/>
            <person name="Singh R.S."/>
            <person name="Sirot L."/>
            <person name="Sirota M."/>
            <person name="Sisneros N.B."/>
            <person name="Smith C.D."/>
            <person name="Smith T.F."/>
            <person name="Spieth J."/>
            <person name="Stage D.E."/>
            <person name="Stark A."/>
            <person name="Stephan W."/>
            <person name="Strausberg R.L."/>
            <person name="Strempel S."/>
            <person name="Sturgill D."/>
            <person name="Sutton G."/>
            <person name="Sutton G.G."/>
            <person name="Tao W."/>
            <person name="Teichmann S."/>
            <person name="Tobari Y.N."/>
            <person name="Tomimura Y."/>
            <person name="Tsolas J.M."/>
            <person name="Valente V.L."/>
            <person name="Venter E."/>
            <person name="Venter J.C."/>
            <person name="Vicario S."/>
            <person name="Vieira F.G."/>
            <person name="Vilella A.J."/>
            <person name="Villasante A."/>
            <person name="Walenz B."/>
            <person name="Wang J."/>
            <person name="Wasserman M."/>
            <person name="Watts T."/>
            <person name="Wilson D."/>
            <person name="Wilson R.K."/>
            <person name="Wing R.A."/>
            <person name="Wolfner M.F."/>
            <person name="Wong A."/>
            <person name="Wong G.K."/>
            <person name="Wu C.I."/>
            <person name="Wu G."/>
            <person name="Yamamoto D."/>
            <person name="Yang H.P."/>
            <person name="Yang S.P."/>
            <person name="Yorke J.A."/>
            <person name="Yoshida K."/>
            <person name="Zdobnov E."/>
            <person name="Zhang P."/>
            <person name="Zhang Y."/>
            <person name="Zimin A.V."/>
            <person name="Baldwin J."/>
            <person name="Abdouelleil A."/>
            <person name="Abdulkadir J."/>
            <person name="Abebe A."/>
            <person name="Abera B."/>
            <person name="Abreu J."/>
            <person name="Acer S.C."/>
            <person name="Aftuck L."/>
            <person name="Alexander A."/>
            <person name="An P."/>
            <person name="Anderson E."/>
            <person name="Anderson S."/>
            <person name="Arachi H."/>
            <person name="Azer M."/>
            <person name="Bachantsang P."/>
            <person name="Barry A."/>
            <person name="Bayul T."/>
            <person name="Berlin A."/>
            <person name="Bessette D."/>
            <person name="Bloom T."/>
            <person name="Blye J."/>
            <person name="Boguslavskiy L."/>
            <person name="Bonnet C."/>
            <person name="Boukhgalter B."/>
            <person name="Bourzgui I."/>
            <person name="Brown A."/>
            <person name="Cahill P."/>
            <person name="Channer S."/>
            <person name="Cheshatsang Y."/>
            <person name="Chuda L."/>
            <person name="Citroen M."/>
            <person name="Collymore A."/>
            <person name="Cooke P."/>
            <person name="Costello M."/>
            <person name="D'Aco K."/>
            <person name="Daza R."/>
            <person name="De Haan G."/>
            <person name="DeGray S."/>
            <person name="DeMaso C."/>
            <person name="Dhargay N."/>
            <person name="Dooley K."/>
            <person name="Dooley E."/>
            <person name="Doricent M."/>
            <person name="Dorje P."/>
            <person name="Dorjee K."/>
            <person name="Dupes A."/>
            <person name="Elong R."/>
            <person name="Falk J."/>
            <person name="Farina A."/>
            <person name="Faro S."/>
            <person name="Ferguson D."/>
            <person name="Fisher S."/>
            <person name="Foley C.D."/>
            <person name="Franke A."/>
            <person name="Friedrich D."/>
            <person name="Gadbois L."/>
            <person name="Gearin G."/>
            <person name="Gearin C.R."/>
            <person name="Giannoukos G."/>
            <person name="Goode T."/>
            <person name="Graham J."/>
            <person name="Grandbois E."/>
            <person name="Grewal S."/>
            <person name="Gyaltsen K."/>
            <person name="Hafez N."/>
            <person name="Hagos B."/>
            <person name="Hall J."/>
            <person name="Henson C."/>
            <person name="Hollinger A."/>
            <person name="Honan T."/>
            <person name="Huard M.D."/>
            <person name="Hughes L."/>
            <person name="Hurhula B."/>
            <person name="Husby M.E."/>
            <person name="Kamat A."/>
            <person name="Kanga B."/>
            <person name="Kashin S."/>
            <person name="Khazanovich D."/>
            <person name="Kisner P."/>
            <person name="Lance K."/>
            <person name="Lara M."/>
            <person name="Lee W."/>
            <person name="Lennon N."/>
            <person name="Letendre F."/>
            <person name="LeVine R."/>
            <person name="Lipovsky A."/>
            <person name="Liu X."/>
            <person name="Liu J."/>
            <person name="Liu S."/>
            <person name="Lokyitsang T."/>
            <person name="Lokyitsang Y."/>
            <person name="Lubonja R."/>
            <person name="Lui A."/>
            <person name="MacDonald P."/>
            <person name="Magnisalis V."/>
            <person name="Maru K."/>
            <person name="Matthews C."/>
            <person name="McCusker W."/>
            <person name="McDonough S."/>
            <person name="Mehta T."/>
            <person name="Meldrim J."/>
            <person name="Meneus L."/>
            <person name="Mihai O."/>
            <person name="Mihalev A."/>
            <person name="Mihova T."/>
            <person name="Mittelman R."/>
            <person name="Mlenga V."/>
            <person name="Montmayeur A."/>
            <person name="Mulrain L."/>
            <person name="Navidi A."/>
            <person name="Naylor J."/>
            <person name="Negash T."/>
            <person name="Nguyen T."/>
            <person name="Nguyen N."/>
            <person name="Nicol R."/>
            <person name="Norbu C."/>
            <person name="Norbu N."/>
            <person name="Novod N."/>
            <person name="O'Neill B."/>
            <person name="Osman S."/>
            <person name="Markiewicz E."/>
            <person name="Oyono O.L."/>
            <person name="Patti C."/>
            <person name="Phunkhang P."/>
            <person name="Pierre F."/>
            <person name="Priest M."/>
            <person name="Raghuraman S."/>
            <person name="Rege F."/>
            <person name="Reyes R."/>
            <person name="Rise C."/>
            <person name="Rogov P."/>
            <person name="Ross K."/>
            <person name="Ryan E."/>
            <person name="Settipalli S."/>
            <person name="Shea T."/>
            <person name="Sherpa N."/>
            <person name="Shi L."/>
            <person name="Shih D."/>
            <person name="Sparrow T."/>
            <person name="Spaulding J."/>
            <person name="Stalker J."/>
            <person name="Stange-Thomann N."/>
            <person name="Stavropoulos S."/>
            <person name="Stone C."/>
            <person name="Strader C."/>
            <person name="Tesfaye S."/>
            <person name="Thomson T."/>
            <person name="Thoulutsang Y."/>
            <person name="Thoulutsang D."/>
            <person name="Topham K."/>
            <person name="Topping I."/>
            <person name="Tsamla T."/>
            <person name="Vassiliev H."/>
            <person name="Vo A."/>
            <person name="Wangchuk T."/>
            <person name="Wangdi T."/>
            <person name="Weiand M."/>
            <person name="Wilkinson J."/>
            <person name="Wilson A."/>
            <person name="Yadav S."/>
            <person name="Young G."/>
            <person name="Yu Q."/>
            <person name="Zembek L."/>
            <person name="Zhong D."/>
            <person name="Zimmer A."/>
            <person name="Zwirko Z."/>
            <person name="Jaffe D.B."/>
            <person name="Alvarez P."/>
            <person name="Brockman W."/>
            <person name="Butler J."/>
            <person name="Chin C."/>
            <person name="Gnerre S."/>
            <person name="Grabherr M."/>
            <person name="Kleber M."/>
            <person name="Mauceli E."/>
            <person name="MacCallum I."/>
        </authorList>
    </citation>
    <scope>NUCLEOTIDE SEQUENCE [LARGE SCALE GENOMIC DNA]</scope>
    <source>
        <strain evidence="5">Tucson 15010-1051.87</strain>
    </source>
</reference>
<dbReference type="PROSITE" id="PS51031">
    <property type="entry name" value="BESS"/>
    <property type="match status" value="1"/>
</dbReference>
<dbReference type="EMBL" id="CH940652">
    <property type="protein sequence ID" value="EDW59279.1"/>
    <property type="molecule type" value="Genomic_DNA"/>
</dbReference>
<evidence type="ECO:0000313" key="4">
    <source>
        <dbReference type="EMBL" id="EDW59279.1"/>
    </source>
</evidence>
<dbReference type="PhylomeDB" id="B4M6K3"/>
<feature type="domain" description="BESS" evidence="3">
    <location>
        <begin position="313"/>
        <end position="352"/>
    </location>
</feature>
<evidence type="ECO:0000256" key="1">
    <source>
        <dbReference type="PROSITE-ProRule" id="PRU00371"/>
    </source>
</evidence>
<dbReference type="KEGG" id="dvi:6632437"/>
<evidence type="ECO:0000313" key="5">
    <source>
        <dbReference type="Proteomes" id="UP000008792"/>
    </source>
</evidence>
<dbReference type="OrthoDB" id="5803771at2759"/>
<proteinExistence type="predicted"/>
<feature type="region of interest" description="Disordered" evidence="2">
    <location>
        <begin position="359"/>
        <end position="401"/>
    </location>
</feature>
<keyword evidence="1" id="KW-0539">Nucleus</keyword>
<accession>B4M6K3</accession>
<feature type="compositionally biased region" description="Low complexity" evidence="2">
    <location>
        <begin position="360"/>
        <end position="390"/>
    </location>
</feature>
<comment type="subcellular location">
    <subcellularLocation>
        <location evidence="1">Nucleus</location>
    </subcellularLocation>
</comment>
<name>B4M6K3_DROVI</name>
<feature type="compositionally biased region" description="Polar residues" evidence="2">
    <location>
        <begin position="391"/>
        <end position="401"/>
    </location>
</feature>
<dbReference type="HOGENOM" id="CLU_654296_0_0_1"/>
<gene>
    <name evidence="4" type="primary">Dvir\GJ10788</name>
    <name evidence="4" type="ORF">Dvir_GJ10788</name>
</gene>
<evidence type="ECO:0000256" key="2">
    <source>
        <dbReference type="SAM" id="MobiDB-lite"/>
    </source>
</evidence>
<dbReference type="GO" id="GO:0005634">
    <property type="term" value="C:nucleus"/>
    <property type="evidence" value="ECO:0007669"/>
    <property type="project" value="UniProtKB-SubCell"/>
</dbReference>
<dbReference type="GO" id="GO:0003677">
    <property type="term" value="F:DNA binding"/>
    <property type="evidence" value="ECO:0007669"/>
    <property type="project" value="InterPro"/>
</dbReference>